<protein>
    <recommendedName>
        <fullName evidence="3">Phage tail protein</fullName>
    </recommendedName>
</protein>
<reference evidence="1 2" key="1">
    <citation type="submission" date="2018-07" db="EMBL/GenBank/DDBJ databases">
        <title>Dyella tabacisoli L4-6T, whole genome shotgun sequence.</title>
        <authorList>
            <person name="Zhou X.-K."/>
            <person name="Li W.-J."/>
            <person name="Duan Y.-Q."/>
        </authorList>
    </citation>
    <scope>NUCLEOTIDE SEQUENCE [LARGE SCALE GENOMIC DNA]</scope>
    <source>
        <strain evidence="1 2">L4-6</strain>
    </source>
</reference>
<keyword evidence="2" id="KW-1185">Reference proteome</keyword>
<gene>
    <name evidence="1" type="ORF">DVJ77_13745</name>
</gene>
<dbReference type="EMBL" id="QQAH01000011">
    <property type="protein sequence ID" value="RDD81345.1"/>
    <property type="molecule type" value="Genomic_DNA"/>
</dbReference>
<sequence length="175" mass="18917">MALGINAAAAAVQRMGKHLNPFKAYNFFVEVEGILVGGFTSVSGLESKMEVRTVREGGVNDKEYKLGGQVSYSDITLESGITALDPVWLWFQSTLQGKIKRKNGSIYLLNDLGIPYVWYDFYNAYPIEWQGPSLDASQTLVATQRFVLAHEGIKKSQAATAYAAAAGVASATAGI</sequence>
<evidence type="ECO:0000313" key="1">
    <source>
        <dbReference type="EMBL" id="RDD81345.1"/>
    </source>
</evidence>
<evidence type="ECO:0008006" key="3">
    <source>
        <dbReference type="Google" id="ProtNLM"/>
    </source>
</evidence>
<dbReference type="PANTHER" id="PTHR38009:SF1">
    <property type="entry name" value="CONSERVED HYPOTHETICAL PHAGE TAIL PROTEIN"/>
    <property type="match status" value="1"/>
</dbReference>
<dbReference type="Proteomes" id="UP000253782">
    <property type="component" value="Unassembled WGS sequence"/>
</dbReference>
<dbReference type="AlphaFoldDB" id="A0A369UMN9"/>
<dbReference type="NCBIfam" id="TIGR02241">
    <property type="entry name" value="conserved hypothetical phage tail region protein"/>
    <property type="match status" value="1"/>
</dbReference>
<comment type="caution">
    <text evidence="1">The sequence shown here is derived from an EMBL/GenBank/DDBJ whole genome shotgun (WGS) entry which is preliminary data.</text>
</comment>
<proteinExistence type="predicted"/>
<name>A0A369UMN9_9GAMM</name>
<dbReference type="OrthoDB" id="9790161at2"/>
<organism evidence="1 2">
    <name type="scientific">Dyella tabacisoli</name>
    <dbReference type="NCBI Taxonomy" id="2282381"/>
    <lineage>
        <taxon>Bacteria</taxon>
        <taxon>Pseudomonadati</taxon>
        <taxon>Pseudomonadota</taxon>
        <taxon>Gammaproteobacteria</taxon>
        <taxon>Lysobacterales</taxon>
        <taxon>Rhodanobacteraceae</taxon>
        <taxon>Dyella</taxon>
    </lineage>
</organism>
<evidence type="ECO:0000313" key="2">
    <source>
        <dbReference type="Proteomes" id="UP000253782"/>
    </source>
</evidence>
<dbReference type="RefSeq" id="WP_114846058.1">
    <property type="nucleotide sequence ID" value="NZ_JBHSPE010000020.1"/>
</dbReference>
<dbReference type="InterPro" id="IPR011747">
    <property type="entry name" value="CHP02241"/>
</dbReference>
<dbReference type="Pfam" id="PF06841">
    <property type="entry name" value="Phage_T4_gp19"/>
    <property type="match status" value="1"/>
</dbReference>
<dbReference type="PANTHER" id="PTHR38009">
    <property type="entry name" value="CONSERVED HYPOTHETICAL PHAGE TAIL PROTEIN"/>
    <property type="match status" value="1"/>
</dbReference>
<accession>A0A369UMN9</accession>
<dbReference type="InterPro" id="IPR010667">
    <property type="entry name" value="Phage_T4_Gp19"/>
</dbReference>
<dbReference type="GO" id="GO:0005198">
    <property type="term" value="F:structural molecule activity"/>
    <property type="evidence" value="ECO:0007669"/>
    <property type="project" value="InterPro"/>
</dbReference>